<reference evidence="3 4" key="1">
    <citation type="journal article" date="2017" name="Biotechnol. Biofuels">
        <title>Differential beta-glucosidase expression as a function of carbon source availability in Talaromyces amestolkiae: a genomic and proteomic approach.</title>
        <authorList>
            <person name="de Eugenio L.I."/>
            <person name="Mendez-Liter J.A."/>
            <person name="Nieto-Dominguez M."/>
            <person name="Alonso L."/>
            <person name="Gil-Munoz J."/>
            <person name="Barriuso J."/>
            <person name="Prieto A."/>
            <person name="Martinez M.J."/>
        </authorList>
    </citation>
    <scope>NUCLEOTIDE SEQUENCE [LARGE SCALE GENOMIC DNA]</scope>
    <source>
        <strain evidence="3 4">CIB</strain>
    </source>
</reference>
<organism evidence="3 4">
    <name type="scientific">Talaromyces amestolkiae</name>
    <dbReference type="NCBI Taxonomy" id="1196081"/>
    <lineage>
        <taxon>Eukaryota</taxon>
        <taxon>Fungi</taxon>
        <taxon>Dikarya</taxon>
        <taxon>Ascomycota</taxon>
        <taxon>Pezizomycotina</taxon>
        <taxon>Eurotiomycetes</taxon>
        <taxon>Eurotiomycetidae</taxon>
        <taxon>Eurotiales</taxon>
        <taxon>Trichocomaceae</taxon>
        <taxon>Talaromyces</taxon>
        <taxon>Talaromyces sect. Talaromyces</taxon>
    </lineage>
</organism>
<feature type="compositionally biased region" description="Polar residues" evidence="2">
    <location>
        <begin position="709"/>
        <end position="729"/>
    </location>
</feature>
<dbReference type="AlphaFoldDB" id="A0A364KUH1"/>
<dbReference type="EMBL" id="MIKG01000005">
    <property type="protein sequence ID" value="RAO67198.1"/>
    <property type="molecule type" value="Genomic_DNA"/>
</dbReference>
<feature type="region of interest" description="Disordered" evidence="2">
    <location>
        <begin position="779"/>
        <end position="804"/>
    </location>
</feature>
<protein>
    <submittedName>
        <fullName evidence="3">Uncharacterized protein</fullName>
    </submittedName>
</protein>
<evidence type="ECO:0000256" key="1">
    <source>
        <dbReference type="SAM" id="Coils"/>
    </source>
</evidence>
<evidence type="ECO:0000313" key="4">
    <source>
        <dbReference type="Proteomes" id="UP000249363"/>
    </source>
</evidence>
<accession>A0A364KUH1</accession>
<evidence type="ECO:0000313" key="3">
    <source>
        <dbReference type="EMBL" id="RAO67198.1"/>
    </source>
</evidence>
<feature type="region of interest" description="Disordered" evidence="2">
    <location>
        <begin position="1"/>
        <end position="46"/>
    </location>
</feature>
<feature type="compositionally biased region" description="Basic and acidic residues" evidence="2">
    <location>
        <begin position="1"/>
        <end position="30"/>
    </location>
</feature>
<dbReference type="OrthoDB" id="4088568at2759"/>
<feature type="compositionally biased region" description="Polar residues" evidence="2">
    <location>
        <begin position="34"/>
        <end position="46"/>
    </location>
</feature>
<gene>
    <name evidence="3" type="ORF">BHQ10_003210</name>
</gene>
<dbReference type="STRING" id="1196081.A0A364KUH1"/>
<evidence type="ECO:0000256" key="2">
    <source>
        <dbReference type="SAM" id="MobiDB-lite"/>
    </source>
</evidence>
<dbReference type="Proteomes" id="UP000249363">
    <property type="component" value="Unassembled WGS sequence"/>
</dbReference>
<feature type="coiled-coil region" evidence="1">
    <location>
        <begin position="318"/>
        <end position="345"/>
    </location>
</feature>
<keyword evidence="4" id="KW-1185">Reference proteome</keyword>
<dbReference type="RefSeq" id="XP_040731714.1">
    <property type="nucleotide sequence ID" value="XM_040875442.1"/>
</dbReference>
<dbReference type="GeneID" id="63792426"/>
<proteinExistence type="predicted"/>
<keyword evidence="1" id="KW-0175">Coiled coil</keyword>
<feature type="compositionally biased region" description="Low complexity" evidence="2">
    <location>
        <begin position="432"/>
        <end position="457"/>
    </location>
</feature>
<name>A0A364KUH1_TALAM</name>
<feature type="region of interest" description="Disordered" evidence="2">
    <location>
        <begin position="384"/>
        <end position="457"/>
    </location>
</feature>
<comment type="caution">
    <text evidence="3">The sequence shown here is derived from an EMBL/GenBank/DDBJ whole genome shotgun (WGS) entry which is preliminary data.</text>
</comment>
<feature type="region of interest" description="Disordered" evidence="2">
    <location>
        <begin position="704"/>
        <end position="731"/>
    </location>
</feature>
<feature type="coiled-coil region" evidence="1">
    <location>
        <begin position="119"/>
        <end position="261"/>
    </location>
</feature>
<sequence>MDLQHNHDTKNANDERGGDQDMHDHAHDRPPSTSPTAKFVTSTHIPPTSAGLELENAIIPFSSSAAGNYCEEGTLQCCCGRRDCAYLRHNNVALGDLEKDLETAARLGQALLQRHETYVSDAEADRSHLLLEMERLERDKQEIQSANARIVEENRHLLEQLEGLNNAVATSDNEIKALAERLQQTQLEMRALAASAARAADLEMQLNAMEAEQMELQQQLILTQEDEKSAVQRWKKAETTLRDLQDQLDRLEYEARLEREEHTQIIERMERRRAVERELDGAAGRLKGAAAASAVMDRNRNATTPVVSKFVRDILQDNANLQMGIVELRELLESSNQEVENLREQIMHHQPVDADADQPPQPQGSRLDQELNAKEPRPVSQEFHVHHHYHSPSSSVTSKKEKQPIRRQKKRRPTLMASGVHSPRSSYHHTHPSSSSVSTIMSQTSVSIPPSSSSQRYSIHPSGISSLASSPISAYQPSSIFDVVDQSELSRPSSPESTAAMLTSPKRPIWRGHRMSDTSNRSFSMPGMSFSDFDSENDIDTSDDVFEQQPAKNGDEMWLPPAIPEEQEDTIDKHDSQAEEQAEDAPGPSIIENIFETPFDPMQQHVPTLRKSASYESLLSVSGMDIHTLRERPSQLLGGLESRYFLSRRPPQRVVTVATETSSTPPVISTTNITADKASIVTVGSLPRSSHSLLAIVAAKSSIPAPNSDAASTGSSTPTTDPVQVTTLQDGKKPATITRKVGGWVMGKWGIAPSPATSVTTPSSSFSTWTTDQHLIRAQQSDAASISSDATTSTSTTTNTNKARTTTAPKPIIRGFGINQKGPIPGFVSSTPLPAKQVTIHAHVLDRELLDETLRS</sequence>